<comment type="caution">
    <text evidence="2">The sequence shown here is derived from an EMBL/GenBank/DDBJ whole genome shotgun (WGS) entry which is preliminary data.</text>
</comment>
<accession>A0A4U8SWJ3</accession>
<organism evidence="2 3">
    <name type="scientific">Helicobacter magdeburgensis</name>
    <dbReference type="NCBI Taxonomy" id="471858"/>
    <lineage>
        <taxon>Bacteria</taxon>
        <taxon>Pseudomonadati</taxon>
        <taxon>Campylobacterota</taxon>
        <taxon>Epsilonproteobacteria</taxon>
        <taxon>Campylobacterales</taxon>
        <taxon>Helicobacteraceae</taxon>
        <taxon>Helicobacter</taxon>
    </lineage>
</organism>
<feature type="compositionally biased region" description="Polar residues" evidence="1">
    <location>
        <begin position="142"/>
        <end position="160"/>
    </location>
</feature>
<dbReference type="RefSeq" id="WP_138129080.1">
    <property type="nucleotide sequence ID" value="NZ_JRPE02000017.1"/>
</dbReference>
<gene>
    <name evidence="2" type="ORF">LS74_009375</name>
</gene>
<dbReference type="EMBL" id="JRPE02000017">
    <property type="protein sequence ID" value="TLD91309.1"/>
    <property type="molecule type" value="Genomic_DNA"/>
</dbReference>
<dbReference type="AlphaFoldDB" id="A0A4U8SWJ3"/>
<reference evidence="2 3" key="1">
    <citation type="journal article" date="2014" name="Genome Announc.">
        <title>Draft genome sequences of eight enterohepatic helicobacter species isolated from both laboratory and wild rodents.</title>
        <authorList>
            <person name="Sheh A."/>
            <person name="Shen Z."/>
            <person name="Fox J.G."/>
        </authorList>
    </citation>
    <scope>NUCLEOTIDE SEQUENCE [LARGE SCALE GENOMIC DNA]</scope>
    <source>
        <strain evidence="2 3">MIT 96-1001</strain>
    </source>
</reference>
<feature type="region of interest" description="Disordered" evidence="1">
    <location>
        <begin position="206"/>
        <end position="242"/>
    </location>
</feature>
<evidence type="ECO:0000313" key="2">
    <source>
        <dbReference type="EMBL" id="TLD91309.1"/>
    </source>
</evidence>
<dbReference type="Proteomes" id="UP000029921">
    <property type="component" value="Unassembled WGS sequence"/>
</dbReference>
<keyword evidence="3" id="KW-1185">Reference proteome</keyword>
<evidence type="ECO:0000313" key="3">
    <source>
        <dbReference type="Proteomes" id="UP000029921"/>
    </source>
</evidence>
<name>A0A4U8SWJ3_9HELI</name>
<proteinExistence type="predicted"/>
<evidence type="ECO:0000256" key="1">
    <source>
        <dbReference type="SAM" id="MobiDB-lite"/>
    </source>
</evidence>
<protein>
    <submittedName>
        <fullName evidence="2">Uncharacterized protein</fullName>
    </submittedName>
</protein>
<feature type="region of interest" description="Disordered" evidence="1">
    <location>
        <begin position="126"/>
        <end position="168"/>
    </location>
</feature>
<sequence>MSDKELEIFILCEKLAELLGNGEAIADLRKLYNHHPEMFKDMQEVSKVINEVVQEPDLIMKNTKPKSEKDFIVAKQILEINNKKMGDIGIRSNKDINIIYHANKQDKRNFNRFLNKVVPGEAVRSLHTPSQNAQMGGDDKSSGANALSETTDTIIPQSSNNDEETYMIPNQNTSHTHFITQDSVSNLSLEEQISLAKENQKTLNAIPKASDIANDNIQESTQTQDTTQRVETQSQNSIRNNK</sequence>
<feature type="compositionally biased region" description="Polar residues" evidence="1">
    <location>
        <begin position="213"/>
        <end position="242"/>
    </location>
</feature>